<dbReference type="GO" id="GO:0009425">
    <property type="term" value="C:bacterial-type flagellum basal body"/>
    <property type="evidence" value="ECO:0007669"/>
    <property type="project" value="UniProtKB-SubCell"/>
</dbReference>
<dbReference type="HAMAP" id="MF_00724">
    <property type="entry name" value="FliE"/>
    <property type="match status" value="1"/>
</dbReference>
<dbReference type="GO" id="GO:0003774">
    <property type="term" value="F:cytoskeletal motor activity"/>
    <property type="evidence" value="ECO:0007669"/>
    <property type="project" value="InterPro"/>
</dbReference>
<evidence type="ECO:0000256" key="1">
    <source>
        <dbReference type="ARBA" id="ARBA00004117"/>
    </source>
</evidence>
<dbReference type="HOGENOM" id="CLU_147249_2_2_5"/>
<dbReference type="OrthoDB" id="8481852at2"/>
<comment type="subcellular location">
    <subcellularLocation>
        <location evidence="1 4">Bacterial flagellum basal body</location>
    </subcellularLocation>
</comment>
<accession>F7XUH9</accession>
<evidence type="ECO:0000256" key="2">
    <source>
        <dbReference type="ARBA" id="ARBA00009272"/>
    </source>
</evidence>
<sequence>MSSIGPISNPVESYLKARKAYQNALETCSKPGAFSTQVNDLNKEEIAPVTINISKNIPSSNLSSLQSSFSASSNNFSFPDVFEKLTKDRIRKIRKAEDQINSAVEGNANAVKVMAAVAESEVALQEIVSIRDKIISAYQEILRMPL</sequence>
<keyword evidence="5" id="KW-0966">Cell projection</keyword>
<keyword evidence="5" id="KW-0969">Cilium</keyword>
<dbReference type="KEGG" id="mmn:midi_00002"/>
<dbReference type="Proteomes" id="UP000006639">
    <property type="component" value="Chromosome"/>
</dbReference>
<comment type="similarity">
    <text evidence="2 4">Belongs to the FliE family.</text>
</comment>
<evidence type="ECO:0000256" key="4">
    <source>
        <dbReference type="HAMAP-Rule" id="MF_00724"/>
    </source>
</evidence>
<organism evidence="5 6">
    <name type="scientific">Midichloria mitochondrii (strain IricVA)</name>
    <dbReference type="NCBI Taxonomy" id="696127"/>
    <lineage>
        <taxon>Bacteria</taxon>
        <taxon>Pseudomonadati</taxon>
        <taxon>Pseudomonadota</taxon>
        <taxon>Alphaproteobacteria</taxon>
        <taxon>Rickettsiales</taxon>
        <taxon>Candidatus Midichloriaceae</taxon>
        <taxon>Candidatus Midichloria</taxon>
    </lineage>
</organism>
<dbReference type="RefSeq" id="WP_013950546.1">
    <property type="nucleotide sequence ID" value="NC_015722.1"/>
</dbReference>
<dbReference type="Pfam" id="PF02049">
    <property type="entry name" value="FliE"/>
    <property type="match status" value="1"/>
</dbReference>
<proteinExistence type="inferred from homology"/>
<dbReference type="InterPro" id="IPR001624">
    <property type="entry name" value="FliE"/>
</dbReference>
<protein>
    <recommendedName>
        <fullName evidence="4">Flagellar hook-basal body complex protein FliE</fullName>
    </recommendedName>
</protein>
<dbReference type="PANTHER" id="PTHR34653">
    <property type="match status" value="1"/>
</dbReference>
<dbReference type="STRING" id="696127.midi_00002"/>
<reference evidence="5 6" key="1">
    <citation type="journal article" date="2011" name="Mol. Biol. Evol.">
        <title>Phylogenomic evidence for the presence of a flagellum and cbb3 oxidase in the free-living mitochondrial ancestor.</title>
        <authorList>
            <person name="Sassera D."/>
            <person name="Lo N."/>
            <person name="Epis S."/>
            <person name="D'Auria G."/>
            <person name="Montagna M."/>
            <person name="Comandatore F."/>
            <person name="Horner D."/>
            <person name="Pereto J."/>
            <person name="Luciano A.M."/>
            <person name="Franciosi F."/>
            <person name="Ferri E."/>
            <person name="Crotti E."/>
            <person name="Bazzocchi C."/>
            <person name="Daffonchio D."/>
            <person name="Sacchi L."/>
            <person name="Moya A."/>
            <person name="Latorre A."/>
            <person name="Bandi C."/>
        </authorList>
    </citation>
    <scope>NUCLEOTIDE SEQUENCE [LARGE SCALE GENOMIC DNA]</scope>
    <source>
        <strain evidence="5 6">IricVA</strain>
    </source>
</reference>
<keyword evidence="6" id="KW-1185">Reference proteome</keyword>
<gene>
    <name evidence="4 5" type="primary">fliE</name>
    <name evidence="5" type="ordered locus">midi_00002</name>
</gene>
<dbReference type="PANTHER" id="PTHR34653:SF1">
    <property type="entry name" value="FLAGELLAR HOOK-BASAL BODY COMPLEX PROTEIN FLIE"/>
    <property type="match status" value="1"/>
</dbReference>
<dbReference type="GO" id="GO:0005198">
    <property type="term" value="F:structural molecule activity"/>
    <property type="evidence" value="ECO:0007669"/>
    <property type="project" value="InterPro"/>
</dbReference>
<evidence type="ECO:0000256" key="3">
    <source>
        <dbReference type="ARBA" id="ARBA00023143"/>
    </source>
</evidence>
<dbReference type="GO" id="GO:0071973">
    <property type="term" value="P:bacterial-type flagellum-dependent cell motility"/>
    <property type="evidence" value="ECO:0007669"/>
    <property type="project" value="InterPro"/>
</dbReference>
<name>F7XUH9_MIDMI</name>
<evidence type="ECO:0000313" key="5">
    <source>
        <dbReference type="EMBL" id="AEI88328.1"/>
    </source>
</evidence>
<keyword evidence="5" id="KW-0282">Flagellum</keyword>
<keyword evidence="3 4" id="KW-0975">Bacterial flagellum</keyword>
<dbReference type="AlphaFoldDB" id="F7XUH9"/>
<dbReference type="EMBL" id="CP002130">
    <property type="protein sequence ID" value="AEI88328.1"/>
    <property type="molecule type" value="Genomic_DNA"/>
</dbReference>
<evidence type="ECO:0000313" key="6">
    <source>
        <dbReference type="Proteomes" id="UP000006639"/>
    </source>
</evidence>